<dbReference type="EMBL" id="JBAHYK010000134">
    <property type="protein sequence ID" value="KAL0577847.1"/>
    <property type="molecule type" value="Genomic_DNA"/>
</dbReference>
<gene>
    <name evidence="2" type="ORF">V5O48_004145</name>
</gene>
<evidence type="ECO:0000313" key="2">
    <source>
        <dbReference type="EMBL" id="KAL0577847.1"/>
    </source>
</evidence>
<organism evidence="2 3">
    <name type="scientific">Marasmius crinis-equi</name>
    <dbReference type="NCBI Taxonomy" id="585013"/>
    <lineage>
        <taxon>Eukaryota</taxon>
        <taxon>Fungi</taxon>
        <taxon>Dikarya</taxon>
        <taxon>Basidiomycota</taxon>
        <taxon>Agaricomycotina</taxon>
        <taxon>Agaricomycetes</taxon>
        <taxon>Agaricomycetidae</taxon>
        <taxon>Agaricales</taxon>
        <taxon>Marasmiineae</taxon>
        <taxon>Marasmiaceae</taxon>
        <taxon>Marasmius</taxon>
    </lineage>
</organism>
<evidence type="ECO:0000256" key="1">
    <source>
        <dbReference type="SAM" id="MobiDB-lite"/>
    </source>
</evidence>
<name>A0ABR3FQX0_9AGAR</name>
<sequence length="261" mass="29012">MDLPSEFKKRVSPSQPYLALGLSTGDMSTAPTDGPALPPRNAAETVLDRNMTRDLSLESDWAVNEIDNSADDARKVVDYEMAYTSSLGLHPLHRNHETQSNHIFEGYPSEPVAKDSTTNDFFWNNQTGVNSVRQSYDMSQTGRQCDLPSDSSCESQTTFYYPNIQRCDGVMVASYGPDAVTGRITGITDYPEKTYLSTVQSTSPVRPEPPKRTRLAKALDIANGPNNTWLWTTPPLFTIPQGRMTDVVKAFHGYSTSRHVH</sequence>
<evidence type="ECO:0000313" key="3">
    <source>
        <dbReference type="Proteomes" id="UP001465976"/>
    </source>
</evidence>
<dbReference type="Proteomes" id="UP001465976">
    <property type="component" value="Unassembled WGS sequence"/>
</dbReference>
<protein>
    <submittedName>
        <fullName evidence="2">Uncharacterized protein</fullName>
    </submittedName>
</protein>
<keyword evidence="3" id="KW-1185">Reference proteome</keyword>
<comment type="caution">
    <text evidence="2">The sequence shown here is derived from an EMBL/GenBank/DDBJ whole genome shotgun (WGS) entry which is preliminary data.</text>
</comment>
<accession>A0ABR3FQX0</accession>
<feature type="region of interest" description="Disordered" evidence="1">
    <location>
        <begin position="1"/>
        <end position="41"/>
    </location>
</feature>
<proteinExistence type="predicted"/>
<reference evidence="2 3" key="1">
    <citation type="submission" date="2024-02" db="EMBL/GenBank/DDBJ databases">
        <title>A draft genome for the cacao thread blight pathogen Marasmius crinis-equi.</title>
        <authorList>
            <person name="Cohen S.P."/>
            <person name="Baruah I.K."/>
            <person name="Amoako-Attah I."/>
            <person name="Bukari Y."/>
            <person name="Meinhardt L.W."/>
            <person name="Bailey B.A."/>
        </authorList>
    </citation>
    <scope>NUCLEOTIDE SEQUENCE [LARGE SCALE GENOMIC DNA]</scope>
    <source>
        <strain evidence="2 3">GH-76</strain>
    </source>
</reference>